<reference evidence="10 11" key="1">
    <citation type="journal article" date="2020" name="Mol. Plant">
        <title>The Chromosome-Based Rubber Tree Genome Provides New Insights into Spurge Genome Evolution and Rubber Biosynthesis.</title>
        <authorList>
            <person name="Liu J."/>
            <person name="Shi C."/>
            <person name="Shi C.C."/>
            <person name="Li W."/>
            <person name="Zhang Q.J."/>
            <person name="Zhang Y."/>
            <person name="Li K."/>
            <person name="Lu H.F."/>
            <person name="Shi C."/>
            <person name="Zhu S.T."/>
            <person name="Xiao Z.Y."/>
            <person name="Nan H."/>
            <person name="Yue Y."/>
            <person name="Zhu X.G."/>
            <person name="Wu Y."/>
            <person name="Hong X.N."/>
            <person name="Fan G.Y."/>
            <person name="Tong Y."/>
            <person name="Zhang D."/>
            <person name="Mao C.L."/>
            <person name="Liu Y.L."/>
            <person name="Hao S.J."/>
            <person name="Liu W.Q."/>
            <person name="Lv M.Q."/>
            <person name="Zhang H.B."/>
            <person name="Liu Y."/>
            <person name="Hu-Tang G.R."/>
            <person name="Wang J.P."/>
            <person name="Wang J.H."/>
            <person name="Sun Y.H."/>
            <person name="Ni S.B."/>
            <person name="Chen W.B."/>
            <person name="Zhang X.C."/>
            <person name="Jiao Y.N."/>
            <person name="Eichler E.E."/>
            <person name="Li G.H."/>
            <person name="Liu X."/>
            <person name="Gao L.Z."/>
        </authorList>
    </citation>
    <scope>NUCLEOTIDE SEQUENCE [LARGE SCALE GENOMIC DNA]</scope>
    <source>
        <strain evidence="11">cv. GT1</strain>
        <tissue evidence="10">Leaf</tissue>
    </source>
</reference>
<keyword evidence="3" id="KW-0812">Transmembrane</keyword>
<keyword evidence="11" id="KW-1185">Reference proteome</keyword>
<keyword evidence="8" id="KW-0675">Receptor</keyword>
<accession>A0A6A6LZL5</accession>
<dbReference type="Gene3D" id="3.80.10.10">
    <property type="entry name" value="Ribonuclease Inhibitor"/>
    <property type="match status" value="1"/>
</dbReference>
<dbReference type="EMBL" id="JAAGAX010000008">
    <property type="protein sequence ID" value="KAF2305688.1"/>
    <property type="molecule type" value="Genomic_DNA"/>
</dbReference>
<evidence type="ECO:0000256" key="2">
    <source>
        <dbReference type="ARBA" id="ARBA00022614"/>
    </source>
</evidence>
<evidence type="ECO:0000256" key="7">
    <source>
        <dbReference type="ARBA" id="ARBA00023136"/>
    </source>
</evidence>
<dbReference type="InterPro" id="IPR032675">
    <property type="entry name" value="LRR_dom_sf"/>
</dbReference>
<evidence type="ECO:0000313" key="11">
    <source>
        <dbReference type="Proteomes" id="UP000467840"/>
    </source>
</evidence>
<name>A0A6A6LZL5_HEVBR</name>
<keyword evidence="5" id="KW-0677">Repeat</keyword>
<dbReference type="AlphaFoldDB" id="A0A6A6LZL5"/>
<dbReference type="Proteomes" id="UP000467840">
    <property type="component" value="Chromosome 9"/>
</dbReference>
<evidence type="ECO:0000313" key="10">
    <source>
        <dbReference type="EMBL" id="KAF2305688.1"/>
    </source>
</evidence>
<protein>
    <recommendedName>
        <fullName evidence="12">Leucine-rich repeat-containing N-terminal plant-type domain-containing protein</fullName>
    </recommendedName>
</protein>
<dbReference type="InterPro" id="IPR003591">
    <property type="entry name" value="Leu-rich_rpt_typical-subtyp"/>
</dbReference>
<evidence type="ECO:0000256" key="3">
    <source>
        <dbReference type="ARBA" id="ARBA00022692"/>
    </source>
</evidence>
<dbReference type="GO" id="GO:0016020">
    <property type="term" value="C:membrane"/>
    <property type="evidence" value="ECO:0007669"/>
    <property type="project" value="UniProtKB-SubCell"/>
</dbReference>
<dbReference type="PANTHER" id="PTHR47986">
    <property type="entry name" value="OSJNBA0070M12.3 PROTEIN"/>
    <property type="match status" value="1"/>
</dbReference>
<evidence type="ECO:0000256" key="1">
    <source>
        <dbReference type="ARBA" id="ARBA00004167"/>
    </source>
</evidence>
<dbReference type="InterPro" id="IPR052422">
    <property type="entry name" value="Auxin_Ser/Thr_Kinase"/>
</dbReference>
<evidence type="ECO:0000256" key="5">
    <source>
        <dbReference type="ARBA" id="ARBA00022737"/>
    </source>
</evidence>
<gene>
    <name evidence="10" type="ORF">GH714_007566</name>
</gene>
<keyword evidence="6" id="KW-1133">Transmembrane helix</keyword>
<keyword evidence="2" id="KW-0433">Leucine-rich repeat</keyword>
<proteinExistence type="predicted"/>
<evidence type="ECO:0000256" key="8">
    <source>
        <dbReference type="ARBA" id="ARBA00023170"/>
    </source>
</evidence>
<dbReference type="InterPro" id="IPR001611">
    <property type="entry name" value="Leu-rich_rpt"/>
</dbReference>
<keyword evidence="4" id="KW-0732">Signal</keyword>
<dbReference type="PANTHER" id="PTHR47986:SF34">
    <property type="entry name" value="RECEPTOR-LIKE KINASE TMK2"/>
    <property type="match status" value="1"/>
</dbReference>
<evidence type="ECO:0008006" key="12">
    <source>
        <dbReference type="Google" id="ProtNLM"/>
    </source>
</evidence>
<comment type="caution">
    <text evidence="10">The sequence shown here is derived from an EMBL/GenBank/DDBJ whole genome shotgun (WGS) entry which is preliminary data.</text>
</comment>
<keyword evidence="9" id="KW-0325">Glycoprotein</keyword>
<dbReference type="SMART" id="SM00369">
    <property type="entry name" value="LRR_TYP"/>
    <property type="match status" value="4"/>
</dbReference>
<evidence type="ECO:0000256" key="6">
    <source>
        <dbReference type="ARBA" id="ARBA00022989"/>
    </source>
</evidence>
<sequence length="253" mass="27269">MLKLRESLVNSSNIGWSGSDPLPSLSGLSSLEVVYLNDNDFTSFPSDFFEGMTSLTSVSLDYNPFQPWEIPLSLKSATALKDFSANGANITGTIPDFFNNDVFPGLESLHLAMNSFEGGLPVNFSRAASITSLWLNGQKSNSGLNGTIAVLQNMTALTEIWLHGNDLTGPLPEFTGLVGLQKLSLRDNQFTGIVPQSLLNLSSLSVVNLTNNLLQGPTPEFPKGIRVDMNSGSNRFCTPNPGVACNHSVIFCY</sequence>
<keyword evidence="7" id="KW-0472">Membrane</keyword>
<dbReference type="Pfam" id="PF00560">
    <property type="entry name" value="LRR_1"/>
    <property type="match status" value="1"/>
</dbReference>
<dbReference type="SUPFAM" id="SSF52058">
    <property type="entry name" value="L domain-like"/>
    <property type="match status" value="1"/>
</dbReference>
<comment type="subcellular location">
    <subcellularLocation>
        <location evidence="1">Membrane</location>
        <topology evidence="1">Single-pass membrane protein</topology>
    </subcellularLocation>
</comment>
<evidence type="ECO:0000256" key="9">
    <source>
        <dbReference type="ARBA" id="ARBA00023180"/>
    </source>
</evidence>
<evidence type="ECO:0000256" key="4">
    <source>
        <dbReference type="ARBA" id="ARBA00022729"/>
    </source>
</evidence>
<organism evidence="10 11">
    <name type="scientific">Hevea brasiliensis</name>
    <name type="common">Para rubber tree</name>
    <name type="synonym">Siphonia brasiliensis</name>
    <dbReference type="NCBI Taxonomy" id="3981"/>
    <lineage>
        <taxon>Eukaryota</taxon>
        <taxon>Viridiplantae</taxon>
        <taxon>Streptophyta</taxon>
        <taxon>Embryophyta</taxon>
        <taxon>Tracheophyta</taxon>
        <taxon>Spermatophyta</taxon>
        <taxon>Magnoliopsida</taxon>
        <taxon>eudicotyledons</taxon>
        <taxon>Gunneridae</taxon>
        <taxon>Pentapetalae</taxon>
        <taxon>rosids</taxon>
        <taxon>fabids</taxon>
        <taxon>Malpighiales</taxon>
        <taxon>Euphorbiaceae</taxon>
        <taxon>Crotonoideae</taxon>
        <taxon>Micrandreae</taxon>
        <taxon>Hevea</taxon>
    </lineage>
</organism>